<dbReference type="GO" id="GO:0003677">
    <property type="term" value="F:DNA binding"/>
    <property type="evidence" value="ECO:0007669"/>
    <property type="project" value="UniProtKB-KW"/>
</dbReference>
<dbReference type="Proteomes" id="UP001589568">
    <property type="component" value="Unassembled WGS sequence"/>
</dbReference>
<protein>
    <submittedName>
        <fullName evidence="4">Single-stranded DNA-binding protein</fullName>
    </submittedName>
</protein>
<accession>A0ABV5NUL9</accession>
<evidence type="ECO:0000313" key="5">
    <source>
        <dbReference type="Proteomes" id="UP001589568"/>
    </source>
</evidence>
<keyword evidence="1 2" id="KW-0238">DNA-binding</keyword>
<sequence>MDRNEVLLVGRLSGPVEEHPLPSGDTATKWRIIVRRRRSRRGAALTDSIPCVTFDPETAAVVRALKPRDYVEVTGSFRCRVFGPSAAKIWRYEVEVSGAKPYEADLPAPGSGPEDDTDGSQVATLIPRQVQYLAPTG</sequence>
<dbReference type="EMBL" id="JBHMCF010000036">
    <property type="protein sequence ID" value="MFB9474029.1"/>
    <property type="molecule type" value="Genomic_DNA"/>
</dbReference>
<name>A0ABV5NUL9_9ACTN</name>
<proteinExistence type="predicted"/>
<gene>
    <name evidence="4" type="ORF">ACFFR3_31410</name>
</gene>
<dbReference type="PROSITE" id="PS50935">
    <property type="entry name" value="SSB"/>
    <property type="match status" value="1"/>
</dbReference>
<evidence type="ECO:0000313" key="4">
    <source>
        <dbReference type="EMBL" id="MFB9474029.1"/>
    </source>
</evidence>
<dbReference type="Gene3D" id="2.40.50.140">
    <property type="entry name" value="Nucleic acid-binding proteins"/>
    <property type="match status" value="1"/>
</dbReference>
<comment type="caution">
    <text evidence="4">The sequence shown here is derived from an EMBL/GenBank/DDBJ whole genome shotgun (WGS) entry which is preliminary data.</text>
</comment>
<reference evidence="4 5" key="1">
    <citation type="submission" date="2024-09" db="EMBL/GenBank/DDBJ databases">
        <authorList>
            <person name="Sun Q."/>
            <person name="Mori K."/>
        </authorList>
    </citation>
    <scope>NUCLEOTIDE SEQUENCE [LARGE SCALE GENOMIC DNA]</scope>
    <source>
        <strain evidence="4 5">JCM 3324</strain>
    </source>
</reference>
<dbReference type="RefSeq" id="WP_345386190.1">
    <property type="nucleotide sequence ID" value="NZ_BAAAXS010000001.1"/>
</dbReference>
<dbReference type="InterPro" id="IPR000424">
    <property type="entry name" value="Primosome_PriB/ssb"/>
</dbReference>
<evidence type="ECO:0000256" key="2">
    <source>
        <dbReference type="PROSITE-ProRule" id="PRU00252"/>
    </source>
</evidence>
<evidence type="ECO:0000256" key="3">
    <source>
        <dbReference type="SAM" id="MobiDB-lite"/>
    </source>
</evidence>
<organism evidence="4 5">
    <name type="scientific">Nonomuraea salmonea</name>
    <dbReference type="NCBI Taxonomy" id="46181"/>
    <lineage>
        <taxon>Bacteria</taxon>
        <taxon>Bacillati</taxon>
        <taxon>Actinomycetota</taxon>
        <taxon>Actinomycetes</taxon>
        <taxon>Streptosporangiales</taxon>
        <taxon>Streptosporangiaceae</taxon>
        <taxon>Nonomuraea</taxon>
    </lineage>
</organism>
<dbReference type="Pfam" id="PF00436">
    <property type="entry name" value="SSB"/>
    <property type="match status" value="1"/>
</dbReference>
<evidence type="ECO:0000256" key="1">
    <source>
        <dbReference type="ARBA" id="ARBA00023125"/>
    </source>
</evidence>
<dbReference type="InterPro" id="IPR012340">
    <property type="entry name" value="NA-bd_OB-fold"/>
</dbReference>
<feature type="region of interest" description="Disordered" evidence="3">
    <location>
        <begin position="102"/>
        <end position="122"/>
    </location>
</feature>
<keyword evidence="5" id="KW-1185">Reference proteome</keyword>
<dbReference type="SUPFAM" id="SSF50249">
    <property type="entry name" value="Nucleic acid-binding proteins"/>
    <property type="match status" value="1"/>
</dbReference>